<dbReference type="Pfam" id="PF00266">
    <property type="entry name" value="Aminotran_5"/>
    <property type="match status" value="1"/>
</dbReference>
<evidence type="ECO:0000256" key="6">
    <source>
        <dbReference type="ARBA" id="ARBA00023004"/>
    </source>
</evidence>
<comment type="cofactor">
    <cofactor evidence="1">
        <name>pyridoxal 5'-phosphate</name>
        <dbReference type="ChEBI" id="CHEBI:597326"/>
    </cofactor>
</comment>
<dbReference type="EMBL" id="RJSG01000002">
    <property type="protein sequence ID" value="RNL79047.1"/>
    <property type="molecule type" value="Genomic_DNA"/>
</dbReference>
<accession>A0A3N0DTU7</accession>
<dbReference type="Proteomes" id="UP000277094">
    <property type="component" value="Unassembled WGS sequence"/>
</dbReference>
<dbReference type="GO" id="GO:0008483">
    <property type="term" value="F:transaminase activity"/>
    <property type="evidence" value="ECO:0007669"/>
    <property type="project" value="UniProtKB-KW"/>
</dbReference>
<dbReference type="GO" id="GO:0031071">
    <property type="term" value="F:cysteine desulfurase activity"/>
    <property type="evidence" value="ECO:0007669"/>
    <property type="project" value="UniProtKB-EC"/>
</dbReference>
<sequence length="374" mass="39098">MTTYLDSASGEPLHPAARAVLEQALDAGYADPRRLHGPARNARIMLDNARAATAEALGVRPDEVTFTASGTQAVHLGLLGLLAGQARRGRRLLTSAVEHSAVLHAARWHHAQGGSHDELPVDAFGRVSPDTVAQALGRSDERAVVAIQSANHEVGTLQPLGEIAAVSGEHPLFVDAGASAGRLPLPPGWSAAAASAHKWGGPGGVGLLLVRKGARWRHPFVADDVDQFPIEGESVPLALAAAAALQAVVAERDELNRRQFALVDRLRAGVAAIPDTEVVGDPVDRLPHLVTFSFLYVDGESIVGELDRRGFAVASGSACTASTLEPSHVLAAMGALTHGNLRVSLGRDTTEDDVDRLVAALPEVVGKIRQDAGL</sequence>
<comment type="caution">
    <text evidence="10">The sequence shown here is derived from an EMBL/GenBank/DDBJ whole genome shotgun (WGS) entry which is preliminary data.</text>
</comment>
<comment type="similarity">
    <text evidence="2">Belongs to the class-V pyridoxal-phosphate-dependent aminotransferase family. NifS/IscS subfamily.</text>
</comment>
<evidence type="ECO:0000313" key="11">
    <source>
        <dbReference type="Proteomes" id="UP000277094"/>
    </source>
</evidence>
<dbReference type="InterPro" id="IPR000192">
    <property type="entry name" value="Aminotrans_V_dom"/>
</dbReference>
<evidence type="ECO:0000256" key="4">
    <source>
        <dbReference type="ARBA" id="ARBA00022723"/>
    </source>
</evidence>
<protein>
    <submittedName>
        <fullName evidence="10">Aminotransferase class V-fold PLP-dependent enzyme</fullName>
    </submittedName>
</protein>
<comment type="catalytic activity">
    <reaction evidence="8">
        <text>(sulfur carrier)-H + L-cysteine = (sulfur carrier)-SH + L-alanine</text>
        <dbReference type="Rhea" id="RHEA:43892"/>
        <dbReference type="Rhea" id="RHEA-COMP:14737"/>
        <dbReference type="Rhea" id="RHEA-COMP:14739"/>
        <dbReference type="ChEBI" id="CHEBI:29917"/>
        <dbReference type="ChEBI" id="CHEBI:35235"/>
        <dbReference type="ChEBI" id="CHEBI:57972"/>
        <dbReference type="ChEBI" id="CHEBI:64428"/>
        <dbReference type="EC" id="2.8.1.7"/>
    </reaction>
</comment>
<dbReference type="PIRSF" id="PIRSF005572">
    <property type="entry name" value="NifS"/>
    <property type="match status" value="1"/>
</dbReference>
<dbReference type="Gene3D" id="3.40.640.10">
    <property type="entry name" value="Type I PLP-dependent aspartate aminotransferase-like (Major domain)"/>
    <property type="match status" value="1"/>
</dbReference>
<gene>
    <name evidence="10" type="ORF">EFL95_08370</name>
</gene>
<feature type="domain" description="Aminotransferase class V" evidence="9">
    <location>
        <begin position="4"/>
        <end position="357"/>
    </location>
</feature>
<keyword evidence="6" id="KW-0408">Iron</keyword>
<evidence type="ECO:0000313" key="10">
    <source>
        <dbReference type="EMBL" id="RNL79047.1"/>
    </source>
</evidence>
<evidence type="ECO:0000256" key="3">
    <source>
        <dbReference type="ARBA" id="ARBA00022679"/>
    </source>
</evidence>
<evidence type="ECO:0000256" key="5">
    <source>
        <dbReference type="ARBA" id="ARBA00022898"/>
    </source>
</evidence>
<dbReference type="Gene3D" id="3.90.1150.10">
    <property type="entry name" value="Aspartate Aminotransferase, domain 1"/>
    <property type="match status" value="1"/>
</dbReference>
<name>A0A3N0DTU7_9ACTN</name>
<dbReference type="InterPro" id="IPR015422">
    <property type="entry name" value="PyrdxlP-dep_Trfase_small"/>
</dbReference>
<dbReference type="PANTHER" id="PTHR11601:SF34">
    <property type="entry name" value="CYSTEINE DESULFURASE"/>
    <property type="match status" value="1"/>
</dbReference>
<organism evidence="10 11">
    <name type="scientific">Nocardioides marmorisolisilvae</name>
    <dbReference type="NCBI Taxonomy" id="1542737"/>
    <lineage>
        <taxon>Bacteria</taxon>
        <taxon>Bacillati</taxon>
        <taxon>Actinomycetota</taxon>
        <taxon>Actinomycetes</taxon>
        <taxon>Propionibacteriales</taxon>
        <taxon>Nocardioidaceae</taxon>
        <taxon>Nocardioides</taxon>
    </lineage>
</organism>
<dbReference type="GO" id="GO:0046872">
    <property type="term" value="F:metal ion binding"/>
    <property type="evidence" value="ECO:0007669"/>
    <property type="project" value="UniProtKB-KW"/>
</dbReference>
<dbReference type="InterPro" id="IPR016454">
    <property type="entry name" value="Cysteine_dSase"/>
</dbReference>
<dbReference type="InterPro" id="IPR015421">
    <property type="entry name" value="PyrdxlP-dep_Trfase_major"/>
</dbReference>
<keyword evidence="10" id="KW-0032">Aminotransferase</keyword>
<evidence type="ECO:0000256" key="8">
    <source>
        <dbReference type="ARBA" id="ARBA00050776"/>
    </source>
</evidence>
<dbReference type="AlphaFoldDB" id="A0A3N0DTU7"/>
<evidence type="ECO:0000259" key="9">
    <source>
        <dbReference type="Pfam" id="PF00266"/>
    </source>
</evidence>
<keyword evidence="5" id="KW-0663">Pyridoxal phosphate</keyword>
<proteinExistence type="inferred from homology"/>
<dbReference type="PANTHER" id="PTHR11601">
    <property type="entry name" value="CYSTEINE DESULFURYLASE FAMILY MEMBER"/>
    <property type="match status" value="1"/>
</dbReference>
<keyword evidence="3 10" id="KW-0808">Transferase</keyword>
<evidence type="ECO:0000256" key="1">
    <source>
        <dbReference type="ARBA" id="ARBA00001933"/>
    </source>
</evidence>
<dbReference type="InterPro" id="IPR015424">
    <property type="entry name" value="PyrdxlP-dep_Trfase"/>
</dbReference>
<dbReference type="RefSeq" id="WP_123233549.1">
    <property type="nucleotide sequence ID" value="NZ_RJSG01000002.1"/>
</dbReference>
<reference evidence="10 11" key="1">
    <citation type="submission" date="2018-11" db="EMBL/GenBank/DDBJ databases">
        <authorList>
            <person name="Li F."/>
        </authorList>
    </citation>
    <scope>NUCLEOTIDE SEQUENCE [LARGE SCALE GENOMIC DNA]</scope>
    <source>
        <strain evidence="10 11">KIS18-7</strain>
    </source>
</reference>
<dbReference type="GO" id="GO:0051536">
    <property type="term" value="F:iron-sulfur cluster binding"/>
    <property type="evidence" value="ECO:0007669"/>
    <property type="project" value="UniProtKB-KW"/>
</dbReference>
<dbReference type="SUPFAM" id="SSF53383">
    <property type="entry name" value="PLP-dependent transferases"/>
    <property type="match status" value="1"/>
</dbReference>
<dbReference type="OrthoDB" id="9808002at2"/>
<evidence type="ECO:0000256" key="2">
    <source>
        <dbReference type="ARBA" id="ARBA00006490"/>
    </source>
</evidence>
<evidence type="ECO:0000256" key="7">
    <source>
        <dbReference type="ARBA" id="ARBA00023014"/>
    </source>
</evidence>
<keyword evidence="7" id="KW-0411">Iron-sulfur</keyword>
<keyword evidence="11" id="KW-1185">Reference proteome</keyword>
<keyword evidence="4" id="KW-0479">Metal-binding</keyword>